<dbReference type="Proteomes" id="UP001174909">
    <property type="component" value="Unassembled WGS sequence"/>
</dbReference>
<proteinExistence type="predicted"/>
<protein>
    <submittedName>
        <fullName evidence="2">Uncharacterized protein</fullName>
    </submittedName>
</protein>
<keyword evidence="3" id="KW-1185">Reference proteome</keyword>
<reference evidence="2" key="1">
    <citation type="submission" date="2023-03" db="EMBL/GenBank/DDBJ databases">
        <authorList>
            <person name="Steffen K."/>
            <person name="Cardenas P."/>
        </authorList>
    </citation>
    <scope>NUCLEOTIDE SEQUENCE</scope>
</reference>
<organism evidence="2 3">
    <name type="scientific">Geodia barretti</name>
    <name type="common">Barrett's horny sponge</name>
    <dbReference type="NCBI Taxonomy" id="519541"/>
    <lineage>
        <taxon>Eukaryota</taxon>
        <taxon>Metazoa</taxon>
        <taxon>Porifera</taxon>
        <taxon>Demospongiae</taxon>
        <taxon>Heteroscleromorpha</taxon>
        <taxon>Tetractinellida</taxon>
        <taxon>Astrophorina</taxon>
        <taxon>Geodiidae</taxon>
        <taxon>Geodia</taxon>
    </lineage>
</organism>
<accession>A0AA35R413</accession>
<comment type="caution">
    <text evidence="2">The sequence shown here is derived from an EMBL/GenBank/DDBJ whole genome shotgun (WGS) entry which is preliminary data.</text>
</comment>
<evidence type="ECO:0000313" key="2">
    <source>
        <dbReference type="EMBL" id="CAI8001582.1"/>
    </source>
</evidence>
<dbReference type="EMBL" id="CASHTH010000445">
    <property type="protein sequence ID" value="CAI8001582.1"/>
    <property type="molecule type" value="Genomic_DNA"/>
</dbReference>
<dbReference type="AlphaFoldDB" id="A0AA35R413"/>
<evidence type="ECO:0000256" key="1">
    <source>
        <dbReference type="SAM" id="MobiDB-lite"/>
    </source>
</evidence>
<evidence type="ECO:0000313" key="3">
    <source>
        <dbReference type="Proteomes" id="UP001174909"/>
    </source>
</evidence>
<gene>
    <name evidence="2" type="ORF">GBAR_LOCUS3215</name>
</gene>
<sequence length="114" mass="12865">MAESGPARSENASSKSDRGPTEQQPPTTTGINSSGADRREGNSATRNDSREKAENIAAEQVEKDGGHHQFRQRPRQGQQQSRSSGVRTREVFEVRGGRWRGQRWRGEYGDRRKR</sequence>
<feature type="compositionally biased region" description="Low complexity" evidence="1">
    <location>
        <begin position="75"/>
        <end position="86"/>
    </location>
</feature>
<feature type="region of interest" description="Disordered" evidence="1">
    <location>
        <begin position="1"/>
        <end position="114"/>
    </location>
</feature>
<name>A0AA35R413_GEOBA</name>
<feature type="compositionally biased region" description="Basic and acidic residues" evidence="1">
    <location>
        <begin position="104"/>
        <end position="114"/>
    </location>
</feature>
<feature type="compositionally biased region" description="Basic and acidic residues" evidence="1">
    <location>
        <begin position="36"/>
        <end position="67"/>
    </location>
</feature>
<feature type="non-terminal residue" evidence="2">
    <location>
        <position position="114"/>
    </location>
</feature>
<feature type="compositionally biased region" description="Basic and acidic residues" evidence="1">
    <location>
        <begin position="87"/>
        <end position="96"/>
    </location>
</feature>